<accession>A0AAU8GII5</accession>
<gene>
    <name evidence="1" type="ORF">YRYPWZST_CDS0129</name>
</gene>
<evidence type="ECO:0000313" key="1">
    <source>
        <dbReference type="EMBL" id="XCH40530.1"/>
    </source>
</evidence>
<protein>
    <submittedName>
        <fullName evidence="1">Uncharacterized protein</fullName>
    </submittedName>
</protein>
<dbReference type="EMBL" id="PP856722">
    <property type="protein sequence ID" value="XCH40530.1"/>
    <property type="molecule type" value="Genomic_DNA"/>
</dbReference>
<organism evidence="1">
    <name type="scientific">Salmonella phage vB_SEnST11_KE23</name>
    <dbReference type="NCBI Taxonomy" id="3161174"/>
    <lineage>
        <taxon>Viruses</taxon>
        <taxon>Duplodnaviria</taxon>
        <taxon>Heunggongvirae</taxon>
        <taxon>Uroviricota</taxon>
        <taxon>Caudoviricetes</taxon>
        <taxon>Vequintavirinae</taxon>
        <taxon>Seunavirus</taxon>
    </lineage>
</organism>
<name>A0AAU8GII5_9CAUD</name>
<proteinExistence type="predicted"/>
<reference evidence="1" key="1">
    <citation type="submission" date="2024-05" db="EMBL/GenBank/DDBJ databases">
        <authorList>
            <person name="Mugo M.M."/>
            <person name="Musyoki A.M."/>
            <person name="Makumi A.M."/>
            <person name="Mutai I."/>
            <person name="Drechsel O."/>
            <person name="Kering K.K."/>
            <person name="Muturi P."/>
            <person name="Mbae C.K."/>
            <person name="Kariuki S.M."/>
        </authorList>
    </citation>
    <scope>NUCLEOTIDE SEQUENCE</scope>
</reference>
<sequence>MNMFLGTAMEKAHMVLTQVYTKDGSRKFFLNAFSNCREQGYSLISTETSRQVCFSENRNSDNIIVYWGNSREFDISTNHPEKWENKKYFPYNAYDEAAEWIADFLKGKHNGEE</sequence>